<sequence>MTVVPYLKFNGTCRTAMTTYAKIFGVEIEMMMTAAEMPDFDAPDGTQDHIAHCSMKVASGEIYASDSFMDGSGAMDGCSIMVSLPSNVASRAAFNALADGGAVEMPFQPTFWSGGFGTCTDKFGVKWMISSLEEPAQG</sequence>
<evidence type="ECO:0000313" key="2">
    <source>
        <dbReference type="EMBL" id="MCF2870791.1"/>
    </source>
</evidence>
<reference evidence="2 3" key="1">
    <citation type="submission" date="2022-01" db="EMBL/GenBank/DDBJ databases">
        <title>Octadecabacter sp. nov., isolated from a marine alga.</title>
        <authorList>
            <person name="Jin M.S."/>
            <person name="Kim H.M."/>
            <person name="Han D.M."/>
            <person name="Jung J.J."/>
            <person name="Jeon C.O."/>
        </authorList>
    </citation>
    <scope>NUCLEOTIDE SEQUENCE [LARGE SCALE GENOMIC DNA]</scope>
    <source>
        <strain evidence="2 3">G9-8</strain>
    </source>
</reference>
<dbReference type="EMBL" id="JAKGAQ010000002">
    <property type="protein sequence ID" value="MCF2870791.1"/>
    <property type="molecule type" value="Genomic_DNA"/>
</dbReference>
<dbReference type="CDD" id="cd06588">
    <property type="entry name" value="PhnB_like"/>
    <property type="match status" value="1"/>
</dbReference>
<dbReference type="PANTHER" id="PTHR33990:SF1">
    <property type="entry name" value="PROTEIN YJDN"/>
    <property type="match status" value="1"/>
</dbReference>
<dbReference type="Proteomes" id="UP001200557">
    <property type="component" value="Unassembled WGS sequence"/>
</dbReference>
<dbReference type="RefSeq" id="WP_235224922.1">
    <property type="nucleotide sequence ID" value="NZ_JAKGAQ010000002.1"/>
</dbReference>
<dbReference type="SUPFAM" id="SSF54593">
    <property type="entry name" value="Glyoxalase/Bleomycin resistance protein/Dihydroxybiphenyl dioxygenase"/>
    <property type="match status" value="1"/>
</dbReference>
<evidence type="ECO:0000259" key="1">
    <source>
        <dbReference type="Pfam" id="PF06983"/>
    </source>
</evidence>
<dbReference type="InterPro" id="IPR028973">
    <property type="entry name" value="PhnB-like"/>
</dbReference>
<gene>
    <name evidence="2" type="ORF">L0664_06910</name>
</gene>
<feature type="domain" description="PhnB-like" evidence="1">
    <location>
        <begin position="3"/>
        <end position="129"/>
    </location>
</feature>
<dbReference type="Gene3D" id="3.10.180.10">
    <property type="entry name" value="2,3-Dihydroxybiphenyl 1,2-Dioxygenase, domain 1"/>
    <property type="match status" value="1"/>
</dbReference>
<dbReference type="Pfam" id="PF06983">
    <property type="entry name" value="3-dmu-9_3-mt"/>
    <property type="match status" value="1"/>
</dbReference>
<keyword evidence="3" id="KW-1185">Reference proteome</keyword>
<dbReference type="PANTHER" id="PTHR33990">
    <property type="entry name" value="PROTEIN YJDN-RELATED"/>
    <property type="match status" value="1"/>
</dbReference>
<evidence type="ECO:0000313" key="3">
    <source>
        <dbReference type="Proteomes" id="UP001200557"/>
    </source>
</evidence>
<accession>A0ABS9CV34</accession>
<organism evidence="2 3">
    <name type="scientific">Octadecabacter dasysiphoniae</name>
    <dbReference type="NCBI Taxonomy" id="2909341"/>
    <lineage>
        <taxon>Bacteria</taxon>
        <taxon>Pseudomonadati</taxon>
        <taxon>Pseudomonadota</taxon>
        <taxon>Alphaproteobacteria</taxon>
        <taxon>Rhodobacterales</taxon>
        <taxon>Roseobacteraceae</taxon>
        <taxon>Octadecabacter</taxon>
    </lineage>
</organism>
<protein>
    <submittedName>
        <fullName evidence="2">VOC family protein</fullName>
    </submittedName>
</protein>
<name>A0ABS9CV34_9RHOB</name>
<dbReference type="InterPro" id="IPR029068">
    <property type="entry name" value="Glyas_Bleomycin-R_OHBP_Dase"/>
</dbReference>
<proteinExistence type="predicted"/>
<comment type="caution">
    <text evidence="2">The sequence shown here is derived from an EMBL/GenBank/DDBJ whole genome shotgun (WGS) entry which is preliminary data.</text>
</comment>